<evidence type="ECO:0000313" key="6">
    <source>
        <dbReference type="Proteomes" id="UP001652625"/>
    </source>
</evidence>
<dbReference type="Pfam" id="PF01869">
    <property type="entry name" value="BcrAD_BadFG"/>
    <property type="match status" value="1"/>
</dbReference>
<dbReference type="Gene3D" id="3.30.420.40">
    <property type="match status" value="1"/>
</dbReference>
<dbReference type="InterPro" id="IPR043129">
    <property type="entry name" value="ATPase_NBD"/>
</dbReference>
<organism evidence="6 7">
    <name type="scientific">Hydra vulgaris</name>
    <name type="common">Hydra</name>
    <name type="synonym">Hydra attenuata</name>
    <dbReference type="NCBI Taxonomy" id="6087"/>
    <lineage>
        <taxon>Eukaryota</taxon>
        <taxon>Metazoa</taxon>
        <taxon>Cnidaria</taxon>
        <taxon>Hydrozoa</taxon>
        <taxon>Hydroidolina</taxon>
        <taxon>Anthoathecata</taxon>
        <taxon>Aplanulata</taxon>
        <taxon>Hydridae</taxon>
        <taxon>Hydra</taxon>
    </lineage>
</organism>
<keyword evidence="7" id="KW-0808">Transferase</keyword>
<dbReference type="SUPFAM" id="SSF53067">
    <property type="entry name" value="Actin-like ATPase domain"/>
    <property type="match status" value="2"/>
</dbReference>
<evidence type="ECO:0000256" key="1">
    <source>
        <dbReference type="ARBA" id="ARBA00006198"/>
    </source>
</evidence>
<evidence type="ECO:0000259" key="5">
    <source>
        <dbReference type="Pfam" id="PF01869"/>
    </source>
</evidence>
<dbReference type="PANTHER" id="PTHR12862:SF0">
    <property type="entry name" value="N-ACETYL-D-GLUCOSAMINE KINASE"/>
    <property type="match status" value="1"/>
</dbReference>
<comment type="similarity">
    <text evidence="1">Belongs to the eukaryotic-type N-acetylglucosamine kinase family.</text>
</comment>
<evidence type="ECO:0000256" key="3">
    <source>
        <dbReference type="ARBA" id="ARBA00014974"/>
    </source>
</evidence>
<sequence length="349" mass="38803">MSEYFFAGCEGGASHSVMIIVNQHGSIVAETEGEGTNHWLIGMEECVRRIYNMLCQCKLVAGIPESFPLISLGLSLSGADDIIKQTEVSDLFLKTYPNCAKYCFTCNDTLSPLLTAVKDGGVVIIAGTGSNCLFYNNGKIINCGGWGHLLGDKGGAHWLVLKSLRTIYEDMDGFKRSLHSTDYLKQAMFDYFKMNDKYCILPHLYPKDGKTIDKKMIAKFCVEGILKGAVDGDLLCLHLFKLAGVQLGKHIKALIPKINLEMLHTEGGLKVLCIGSVWKSWEYLKEGFLIGLTPLTDEEKQLKEITLVKLKPDAKASHGACLWAANKAGFNFPMDYEKMSFVFFNYKYI</sequence>
<feature type="domain" description="ATPase BadF/BadG/BcrA/BcrD type" evidence="5">
    <location>
        <begin position="8"/>
        <end position="283"/>
    </location>
</feature>
<evidence type="ECO:0000313" key="7">
    <source>
        <dbReference type="RefSeq" id="XP_065661236.1"/>
    </source>
</evidence>
<dbReference type="InterPro" id="IPR002731">
    <property type="entry name" value="ATPase_BadF"/>
</dbReference>
<reference evidence="7" key="1">
    <citation type="submission" date="2025-08" db="UniProtKB">
        <authorList>
            <consortium name="RefSeq"/>
        </authorList>
    </citation>
    <scope>IDENTIFICATION</scope>
</reference>
<dbReference type="RefSeq" id="XP_065661236.1">
    <property type="nucleotide sequence ID" value="XM_065805164.1"/>
</dbReference>
<accession>A0ABM4CHM2</accession>
<dbReference type="CDD" id="cd24078">
    <property type="entry name" value="ASKHA_NBD_NAGK_meta"/>
    <property type="match status" value="1"/>
</dbReference>
<keyword evidence="7" id="KW-0418">Kinase</keyword>
<dbReference type="PANTHER" id="PTHR12862">
    <property type="entry name" value="BADF TYPE ATPASE DOMAIN-CONTAINING PROTEIN"/>
    <property type="match status" value="1"/>
</dbReference>
<name>A0ABM4CHM2_HYDVU</name>
<dbReference type="GO" id="GO:0016301">
    <property type="term" value="F:kinase activity"/>
    <property type="evidence" value="ECO:0007669"/>
    <property type="project" value="UniProtKB-KW"/>
</dbReference>
<evidence type="ECO:0000256" key="2">
    <source>
        <dbReference type="ARBA" id="ARBA00012122"/>
    </source>
</evidence>
<evidence type="ECO:0000256" key="4">
    <source>
        <dbReference type="ARBA" id="ARBA00031123"/>
    </source>
</evidence>
<dbReference type="Proteomes" id="UP001652625">
    <property type="component" value="Chromosome 09"/>
</dbReference>
<dbReference type="EC" id="2.7.1.59" evidence="2"/>
<proteinExistence type="inferred from homology"/>
<keyword evidence="6" id="KW-1185">Reference proteome</keyword>
<gene>
    <name evidence="7" type="primary">LOC100215765</name>
</gene>
<protein>
    <recommendedName>
        <fullName evidence="3">N-acetyl-D-glucosamine kinase</fullName>
        <ecNumber evidence="2">2.7.1.59</ecNumber>
    </recommendedName>
    <alternativeName>
        <fullName evidence="4">GlcNAc kinase</fullName>
    </alternativeName>
</protein>
<dbReference type="InterPro" id="IPR039758">
    <property type="entry name" value="NAGK-like"/>
</dbReference>
<dbReference type="GeneID" id="100215765"/>